<name>A0ABD0WDC6_UMBPY</name>
<dbReference type="GO" id="GO:0005634">
    <property type="term" value="C:nucleus"/>
    <property type="evidence" value="ECO:0007669"/>
    <property type="project" value="UniProtKB-SubCell"/>
</dbReference>
<dbReference type="PANTHER" id="PTHR11256:SF46">
    <property type="entry name" value="INDUCED MYELOID LEUKEMIA CELL DIFFERENTIATION PROTEIN MCL-1"/>
    <property type="match status" value="1"/>
</dbReference>
<dbReference type="SUPFAM" id="SSF56854">
    <property type="entry name" value="Bcl-2 inhibitors of programmed cell death"/>
    <property type="match status" value="1"/>
</dbReference>
<evidence type="ECO:0000256" key="2">
    <source>
        <dbReference type="ARBA" id="ARBA00004496"/>
    </source>
</evidence>
<organism evidence="9 10">
    <name type="scientific">Umbra pygmaea</name>
    <name type="common">Eastern mudminnow</name>
    <dbReference type="NCBI Taxonomy" id="75934"/>
    <lineage>
        <taxon>Eukaryota</taxon>
        <taxon>Metazoa</taxon>
        <taxon>Chordata</taxon>
        <taxon>Craniata</taxon>
        <taxon>Vertebrata</taxon>
        <taxon>Euteleostomi</taxon>
        <taxon>Actinopterygii</taxon>
        <taxon>Neopterygii</taxon>
        <taxon>Teleostei</taxon>
        <taxon>Protacanthopterygii</taxon>
        <taxon>Esociformes</taxon>
        <taxon>Umbridae</taxon>
        <taxon>Umbra</taxon>
    </lineage>
</organism>
<dbReference type="InterPro" id="IPR036834">
    <property type="entry name" value="Bcl-2-like_sf"/>
</dbReference>
<sequence length="139" mass="15682">MKRVVDNVFWKYSYTYKGMINRLLLDDRGDDVRFVSAVAKSLFADGTVNWGCIVSLLAFGAALSHHLKDKGNENCTELVGEEISVYLLTDQRDWLIKNNSWDGFVEFFRVADRESTFTNVLLTIAGFAGFGAILTLLIM</sequence>
<comment type="subcellular location">
    <subcellularLocation>
        <location evidence="2">Cytoplasm</location>
    </subcellularLocation>
    <subcellularLocation>
        <location evidence="1">Nucleus</location>
    </subcellularLocation>
</comment>
<evidence type="ECO:0000313" key="9">
    <source>
        <dbReference type="EMBL" id="KAL0961672.1"/>
    </source>
</evidence>
<evidence type="ECO:0000256" key="7">
    <source>
        <dbReference type="SAM" id="Phobius"/>
    </source>
</evidence>
<dbReference type="CDD" id="cd06845">
    <property type="entry name" value="Bcl-2_like"/>
    <property type="match status" value="1"/>
</dbReference>
<dbReference type="PRINTS" id="PR01862">
    <property type="entry name" value="BCL2FAMILY"/>
</dbReference>
<keyword evidence="5" id="KW-0053">Apoptosis</keyword>
<dbReference type="InterPro" id="IPR026298">
    <property type="entry name" value="Bcl-2_fam"/>
</dbReference>
<dbReference type="Proteomes" id="UP001557470">
    <property type="component" value="Unassembled WGS sequence"/>
</dbReference>
<reference evidence="9 10" key="1">
    <citation type="submission" date="2024-06" db="EMBL/GenBank/DDBJ databases">
        <authorList>
            <person name="Pan Q."/>
            <person name="Wen M."/>
            <person name="Jouanno E."/>
            <person name="Zahm M."/>
            <person name="Klopp C."/>
            <person name="Cabau C."/>
            <person name="Louis A."/>
            <person name="Berthelot C."/>
            <person name="Parey E."/>
            <person name="Roest Crollius H."/>
            <person name="Montfort J."/>
            <person name="Robinson-Rechavi M."/>
            <person name="Bouchez O."/>
            <person name="Lampietro C."/>
            <person name="Lopez Roques C."/>
            <person name="Donnadieu C."/>
            <person name="Postlethwait J."/>
            <person name="Bobe J."/>
            <person name="Verreycken H."/>
            <person name="Guiguen Y."/>
        </authorList>
    </citation>
    <scope>NUCLEOTIDE SEQUENCE [LARGE SCALE GENOMIC DNA]</scope>
    <source>
        <strain evidence="9">Up_M1</strain>
        <tissue evidence="9">Testis</tissue>
    </source>
</reference>
<keyword evidence="7" id="KW-0472">Membrane</keyword>
<gene>
    <name evidence="9" type="ORF">UPYG_G00352890</name>
</gene>
<dbReference type="SMART" id="SM00337">
    <property type="entry name" value="BCL"/>
    <property type="match status" value="1"/>
</dbReference>
<keyword evidence="7" id="KW-1133">Transmembrane helix</keyword>
<evidence type="ECO:0000256" key="3">
    <source>
        <dbReference type="ARBA" id="ARBA00009458"/>
    </source>
</evidence>
<keyword evidence="6" id="KW-0539">Nucleus</keyword>
<dbReference type="Gene3D" id="1.10.437.10">
    <property type="entry name" value="Blc2-like"/>
    <property type="match status" value="1"/>
</dbReference>
<dbReference type="InterPro" id="IPR013281">
    <property type="entry name" value="Apop_reg_Mc1"/>
</dbReference>
<evidence type="ECO:0000256" key="1">
    <source>
        <dbReference type="ARBA" id="ARBA00004123"/>
    </source>
</evidence>
<proteinExistence type="inferred from homology"/>
<dbReference type="Pfam" id="PF00452">
    <property type="entry name" value="Bcl-2"/>
    <property type="match status" value="1"/>
</dbReference>
<dbReference type="GO" id="GO:0005737">
    <property type="term" value="C:cytoplasm"/>
    <property type="evidence" value="ECO:0007669"/>
    <property type="project" value="UniProtKB-SubCell"/>
</dbReference>
<dbReference type="AlphaFoldDB" id="A0ABD0WDC6"/>
<dbReference type="InterPro" id="IPR046371">
    <property type="entry name" value="Bcl-2_BH1-3"/>
</dbReference>
<keyword evidence="4" id="KW-0963">Cytoplasm</keyword>
<evidence type="ECO:0000313" key="10">
    <source>
        <dbReference type="Proteomes" id="UP001557470"/>
    </source>
</evidence>
<dbReference type="EMBL" id="JAGEUA010000013">
    <property type="protein sequence ID" value="KAL0961672.1"/>
    <property type="molecule type" value="Genomic_DNA"/>
</dbReference>
<dbReference type="PRINTS" id="PR01866">
    <property type="entry name" value="APOPREGMCL1"/>
</dbReference>
<evidence type="ECO:0000256" key="5">
    <source>
        <dbReference type="ARBA" id="ARBA00022703"/>
    </source>
</evidence>
<evidence type="ECO:0000256" key="6">
    <source>
        <dbReference type="ARBA" id="ARBA00023242"/>
    </source>
</evidence>
<comment type="similarity">
    <text evidence="3">Belongs to the Bcl-2 family.</text>
</comment>
<dbReference type="GO" id="GO:0006915">
    <property type="term" value="P:apoptotic process"/>
    <property type="evidence" value="ECO:0007669"/>
    <property type="project" value="UniProtKB-KW"/>
</dbReference>
<keyword evidence="7" id="KW-0812">Transmembrane</keyword>
<comment type="caution">
    <text evidence="9">The sequence shown here is derived from an EMBL/GenBank/DDBJ whole genome shotgun (WGS) entry which is preliminary data.</text>
</comment>
<evidence type="ECO:0000256" key="4">
    <source>
        <dbReference type="ARBA" id="ARBA00022490"/>
    </source>
</evidence>
<accession>A0ABD0WDC6</accession>
<protein>
    <recommendedName>
        <fullName evidence="8">Bcl-2 Bcl-2 homology region 1-3 domain-containing protein</fullName>
    </recommendedName>
</protein>
<feature type="domain" description="Bcl-2 Bcl-2 homology region 1-3" evidence="8">
    <location>
        <begin position="1"/>
        <end position="101"/>
    </location>
</feature>
<dbReference type="InterPro" id="IPR002475">
    <property type="entry name" value="Bcl2-like"/>
</dbReference>
<dbReference type="FunFam" id="1.10.437.10:FF:000017">
    <property type="entry name" value="MCL1, BCL2 family apoptosis regulator"/>
    <property type="match status" value="1"/>
</dbReference>
<dbReference type="PANTHER" id="PTHR11256">
    <property type="entry name" value="BCL-2 RELATED"/>
    <property type="match status" value="1"/>
</dbReference>
<dbReference type="PROSITE" id="PS50062">
    <property type="entry name" value="BCL2_FAMILY"/>
    <property type="match status" value="1"/>
</dbReference>
<feature type="transmembrane region" description="Helical" evidence="7">
    <location>
        <begin position="117"/>
        <end position="138"/>
    </location>
</feature>
<evidence type="ECO:0000259" key="8">
    <source>
        <dbReference type="SMART" id="SM00337"/>
    </source>
</evidence>
<keyword evidence="10" id="KW-1185">Reference proteome</keyword>